<evidence type="ECO:0000313" key="2">
    <source>
        <dbReference type="Proteomes" id="UP001223712"/>
    </source>
</evidence>
<evidence type="ECO:0000313" key="1">
    <source>
        <dbReference type="EMBL" id="MDN3702585.1"/>
    </source>
</evidence>
<keyword evidence="2" id="KW-1185">Reference proteome</keyword>
<comment type="caution">
    <text evidence="1">The sequence shown here is derived from an EMBL/GenBank/DDBJ whole genome shotgun (WGS) entry which is preliminary data.</text>
</comment>
<dbReference type="Proteomes" id="UP001223712">
    <property type="component" value="Unassembled WGS sequence"/>
</dbReference>
<protein>
    <submittedName>
        <fullName evidence="1">Transcriptional regulator</fullName>
    </submittedName>
</protein>
<sequence>MSELDTWLERVSDWYKHRKHDQVTQLEPLILTPPDTLWGPLISDKQSKGIASWLDGCLRIFTFYRYRHAKWEGTNLYLNSSPNSLSAVDPHNQEKAYQYLMFAYGKLQAVTCNPKAEPALQEWCIQRIQHLCVLALEFANQQPEPRWQEESKQLIESHVRFMANQHQSDDHCPIEHQLH</sequence>
<proteinExistence type="predicted"/>
<reference evidence="2" key="1">
    <citation type="journal article" date="2019" name="Int. J. Syst. Evol. Microbiol.">
        <title>The Global Catalogue of Microorganisms (GCM) 10K type strain sequencing project: providing services to taxonomists for standard genome sequencing and annotation.</title>
        <authorList>
            <consortium name="The Broad Institute Genomics Platform"/>
            <consortium name="The Broad Institute Genome Sequencing Center for Infectious Disease"/>
            <person name="Wu L."/>
            <person name="Ma J."/>
        </authorList>
    </citation>
    <scope>NUCLEOTIDE SEQUENCE [LARGE SCALE GENOMIC DNA]</scope>
    <source>
        <strain evidence="2">CECT 7226</strain>
    </source>
</reference>
<accession>A0ABT8CMK5</accession>
<gene>
    <name evidence="1" type="ORF">QWY96_19755</name>
</gene>
<name>A0ABT8CMK5_9VIBR</name>
<dbReference type="RefSeq" id="WP_261840484.1">
    <property type="nucleotide sequence ID" value="NZ_AP025459.1"/>
</dbReference>
<dbReference type="EMBL" id="JAUFQY010000002">
    <property type="protein sequence ID" value="MDN3702585.1"/>
    <property type="molecule type" value="Genomic_DNA"/>
</dbReference>
<organism evidence="1 2">
    <name type="scientific">Vibrio artabrorum</name>
    <dbReference type="NCBI Taxonomy" id="446374"/>
    <lineage>
        <taxon>Bacteria</taxon>
        <taxon>Pseudomonadati</taxon>
        <taxon>Pseudomonadota</taxon>
        <taxon>Gammaproteobacteria</taxon>
        <taxon>Vibrionales</taxon>
        <taxon>Vibrionaceae</taxon>
        <taxon>Vibrio</taxon>
    </lineage>
</organism>